<accession>A0A5E7UW20</accession>
<organism evidence="2 3">
    <name type="scientific">Pseudomonas fluorescens</name>
    <dbReference type="NCBI Taxonomy" id="294"/>
    <lineage>
        <taxon>Bacteria</taxon>
        <taxon>Pseudomonadati</taxon>
        <taxon>Pseudomonadota</taxon>
        <taxon>Gammaproteobacteria</taxon>
        <taxon>Pseudomonadales</taxon>
        <taxon>Pseudomonadaceae</taxon>
        <taxon>Pseudomonas</taxon>
    </lineage>
</organism>
<name>A0A5E7UW20_PSEFL</name>
<dbReference type="EMBL" id="CABVJF010000017">
    <property type="protein sequence ID" value="VVQ15471.1"/>
    <property type="molecule type" value="Genomic_DNA"/>
</dbReference>
<feature type="region of interest" description="Disordered" evidence="1">
    <location>
        <begin position="195"/>
        <end position="220"/>
    </location>
</feature>
<dbReference type="Proteomes" id="UP000381378">
    <property type="component" value="Unassembled WGS sequence"/>
</dbReference>
<dbReference type="SUPFAM" id="SSF46785">
    <property type="entry name" value="Winged helix' DNA-binding domain"/>
    <property type="match status" value="1"/>
</dbReference>
<gene>
    <name evidence="2" type="ORF">PS928_04266</name>
</gene>
<sequence length="220" mass="24814">MRYRASSVEPLAPGVATTTAPSPLAPLDPMAAEEKRCTRTKAHDDAVAPFVSLFYSIHYQFGMKLERRMCHTRLSRQQAAVIWVIQSETDEDGWVRRRSIELALNSWFDCCNSRVSRLIKELGSPPLQLIIQRDSPTSKREKVVALTEAGKSFLFGMQRAGEAFFLNYFSHMNREEMLWGQRFLSKAFAAHRPNGKNSNPLPLPPARIDTLTCASNPSSN</sequence>
<dbReference type="InterPro" id="IPR036388">
    <property type="entry name" value="WH-like_DNA-bd_sf"/>
</dbReference>
<evidence type="ECO:0000256" key="1">
    <source>
        <dbReference type="SAM" id="MobiDB-lite"/>
    </source>
</evidence>
<evidence type="ECO:0000313" key="2">
    <source>
        <dbReference type="EMBL" id="VVQ15471.1"/>
    </source>
</evidence>
<reference evidence="2 3" key="1">
    <citation type="submission" date="2019-09" db="EMBL/GenBank/DDBJ databases">
        <authorList>
            <person name="Chandra G."/>
            <person name="Truman W A."/>
        </authorList>
    </citation>
    <scope>NUCLEOTIDE SEQUENCE [LARGE SCALE GENOMIC DNA]</scope>
    <source>
        <strain evidence="2">PS928</strain>
    </source>
</reference>
<protein>
    <submittedName>
        <fullName evidence="2">Uncharacterized protein</fullName>
    </submittedName>
</protein>
<evidence type="ECO:0000313" key="3">
    <source>
        <dbReference type="Proteomes" id="UP000381378"/>
    </source>
</evidence>
<feature type="region of interest" description="Disordered" evidence="1">
    <location>
        <begin position="1"/>
        <end position="26"/>
    </location>
</feature>
<proteinExistence type="predicted"/>
<dbReference type="Gene3D" id="1.10.10.10">
    <property type="entry name" value="Winged helix-like DNA-binding domain superfamily/Winged helix DNA-binding domain"/>
    <property type="match status" value="1"/>
</dbReference>
<dbReference type="AlphaFoldDB" id="A0A5E7UW20"/>
<dbReference type="InterPro" id="IPR036390">
    <property type="entry name" value="WH_DNA-bd_sf"/>
</dbReference>